<organism evidence="2 3">
    <name type="scientific">Fructilactobacillus ixorae</name>
    <dbReference type="NCBI Taxonomy" id="1750535"/>
    <lineage>
        <taxon>Bacteria</taxon>
        <taxon>Bacillati</taxon>
        <taxon>Bacillota</taxon>
        <taxon>Bacilli</taxon>
        <taxon>Lactobacillales</taxon>
        <taxon>Lactobacillaceae</taxon>
        <taxon>Fructilactobacillus</taxon>
    </lineage>
</organism>
<feature type="compositionally biased region" description="Basic and acidic residues" evidence="1">
    <location>
        <begin position="27"/>
        <end position="39"/>
    </location>
</feature>
<name>A0ABY5C3M5_9LACO</name>
<gene>
    <name evidence="2" type="ORF">M8332_04945</name>
</gene>
<protein>
    <submittedName>
        <fullName evidence="2">AbrB family transcriptional regulator</fullName>
    </submittedName>
</protein>
<dbReference type="Proteomes" id="UP001057532">
    <property type="component" value="Chromosome"/>
</dbReference>
<keyword evidence="3" id="KW-1185">Reference proteome</keyword>
<proteinExistence type="predicted"/>
<accession>A0ABY5C3M5</accession>
<feature type="region of interest" description="Disordered" evidence="1">
    <location>
        <begin position="26"/>
        <end position="46"/>
    </location>
</feature>
<evidence type="ECO:0000313" key="2">
    <source>
        <dbReference type="EMBL" id="USS92957.1"/>
    </source>
</evidence>
<evidence type="ECO:0000256" key="1">
    <source>
        <dbReference type="SAM" id="MobiDB-lite"/>
    </source>
</evidence>
<reference evidence="2" key="1">
    <citation type="submission" date="2022-05" db="EMBL/GenBank/DDBJ databases">
        <authorList>
            <person name="Oliphant S.A."/>
            <person name="Watson-Haigh N.S."/>
            <person name="Sumby K.M."/>
            <person name="Gardner J.M."/>
            <person name="Jiranek V."/>
        </authorList>
    </citation>
    <scope>NUCLEOTIDE SEQUENCE</scope>
    <source>
        <strain evidence="2">Ru20-1</strain>
    </source>
</reference>
<evidence type="ECO:0000313" key="3">
    <source>
        <dbReference type="Proteomes" id="UP001057532"/>
    </source>
</evidence>
<sequence length="46" mass="5390">MDSNVPNEADWQKLLNRIPIENVEFDENGHYDAEKHPDFQDGMENS</sequence>
<dbReference type="EMBL" id="CP097478">
    <property type="protein sequence ID" value="USS92957.1"/>
    <property type="molecule type" value="Genomic_DNA"/>
</dbReference>
<dbReference type="RefSeq" id="WP_252779731.1">
    <property type="nucleotide sequence ID" value="NZ_CP097478.1"/>
</dbReference>